<sequence length="296" mass="34692">MTECGGLYMAFGDIFKTSEFKKDIASLKENISSLTQENNDLKNKANLKLSIHEMEPLKLDELIKQKKNTALEVDAKIAEKNKSLEEISKKIAESTDSLNNIRADINDLTPDLEMSSYGLYRPQYDFSTSLGYKDMLKMIRDDQKSMIKNKTAVSFNPNWLVNNSKTEGRKMNRNNIKAILRSFNNECTEAIGKTTYSNYDRIVKRIKRSFDQHNKMYRVVDIQLNYAYLDLKIKELNVAFEYRQKVEDEKETLREEREKEREEKALQREIAAKRKQVPNCKNKLATRQILLNQYFH</sequence>
<feature type="coiled-coil region" evidence="1">
    <location>
        <begin position="17"/>
        <end position="44"/>
    </location>
</feature>
<proteinExistence type="predicted"/>
<name>A0A4Q0VH49_9LACO</name>
<comment type="caution">
    <text evidence="3">The sequence shown here is derived from an EMBL/GenBank/DDBJ whole genome shotgun (WGS) entry which is preliminary data.</text>
</comment>
<gene>
    <name evidence="3" type="ORF">DXH47_09060</name>
</gene>
<keyword evidence="4" id="KW-1185">Reference proteome</keyword>
<dbReference type="Proteomes" id="UP000290602">
    <property type="component" value="Unassembled WGS sequence"/>
</dbReference>
<protein>
    <submittedName>
        <fullName evidence="3">DUF4041 domain-containing protein</fullName>
    </submittedName>
</protein>
<evidence type="ECO:0000259" key="2">
    <source>
        <dbReference type="Pfam" id="PF13250"/>
    </source>
</evidence>
<dbReference type="AlphaFoldDB" id="A0A4Q0VH49"/>
<dbReference type="InterPro" id="IPR025280">
    <property type="entry name" value="SNIPE"/>
</dbReference>
<dbReference type="EMBL" id="QXIL01000021">
    <property type="protein sequence ID" value="RXI77337.1"/>
    <property type="molecule type" value="Genomic_DNA"/>
</dbReference>
<evidence type="ECO:0000256" key="1">
    <source>
        <dbReference type="SAM" id="Coils"/>
    </source>
</evidence>
<feature type="domain" description="SNIPE associated" evidence="2">
    <location>
        <begin position="131"/>
        <end position="247"/>
    </location>
</feature>
<dbReference type="Pfam" id="PF13250">
    <property type="entry name" value="SNIPE"/>
    <property type="match status" value="1"/>
</dbReference>
<dbReference type="OrthoDB" id="9811665at2"/>
<organism evidence="3 4">
    <name type="scientific">Levilactobacillus suantsaii</name>
    <dbReference type="NCBI Taxonomy" id="2292255"/>
    <lineage>
        <taxon>Bacteria</taxon>
        <taxon>Bacillati</taxon>
        <taxon>Bacillota</taxon>
        <taxon>Bacilli</taxon>
        <taxon>Lactobacillales</taxon>
        <taxon>Lactobacillaceae</taxon>
        <taxon>Levilactobacillus</taxon>
    </lineage>
</organism>
<evidence type="ECO:0000313" key="4">
    <source>
        <dbReference type="Proteomes" id="UP000290602"/>
    </source>
</evidence>
<reference evidence="3 4" key="1">
    <citation type="submission" date="2018-08" db="EMBL/GenBank/DDBJ databases">
        <title>Lactobacillus suantsai sp. nov., isolated from traditional fermented suan-tsai in Taiwan.</title>
        <authorList>
            <person name="Huang C.-H."/>
        </authorList>
    </citation>
    <scope>NUCLEOTIDE SEQUENCE [LARGE SCALE GENOMIC DNA]</scope>
    <source>
        <strain evidence="3 4">BCRC 12945</strain>
    </source>
</reference>
<feature type="coiled-coil region" evidence="1">
    <location>
        <begin position="239"/>
        <end position="276"/>
    </location>
</feature>
<keyword evidence="1" id="KW-0175">Coiled coil</keyword>
<accession>A0A4Q0VH49</accession>
<evidence type="ECO:0000313" key="3">
    <source>
        <dbReference type="EMBL" id="RXI77337.1"/>
    </source>
</evidence>